<feature type="transmembrane region" description="Helical" evidence="7">
    <location>
        <begin position="107"/>
        <end position="125"/>
    </location>
</feature>
<evidence type="ECO:0000313" key="9">
    <source>
        <dbReference type="Proteomes" id="UP000004956"/>
    </source>
</evidence>
<reference evidence="8 9" key="1">
    <citation type="submission" date="2011-11" db="EMBL/GenBank/DDBJ databases">
        <authorList>
            <person name="Weinstock G."/>
            <person name="Sodergren E."/>
            <person name="Clifton S."/>
            <person name="Fulton L."/>
            <person name="Fulton B."/>
            <person name="Courtney L."/>
            <person name="Fronick C."/>
            <person name="Harrison M."/>
            <person name="Strong C."/>
            <person name="Farmer C."/>
            <person name="Delahaunty K."/>
            <person name="Markovic C."/>
            <person name="Hall O."/>
            <person name="Minx P."/>
            <person name="Tomlinson C."/>
            <person name="Mitreva M."/>
            <person name="Hou S."/>
            <person name="Chen J."/>
            <person name="Wollam A."/>
            <person name="Pepin K.H."/>
            <person name="Johnson M."/>
            <person name="Bhonagiri V."/>
            <person name="Zhang X."/>
            <person name="Suruliraj S."/>
            <person name="Warren W."/>
            <person name="Chinwalla A."/>
            <person name="Mardis E.R."/>
            <person name="Wilson R.K."/>
        </authorList>
    </citation>
    <scope>NUCLEOTIDE SEQUENCE [LARGE SCALE GENOMIC DNA]</scope>
    <source>
        <strain evidence="8 9">YIT 11816</strain>
    </source>
</reference>
<evidence type="ECO:0000313" key="8">
    <source>
        <dbReference type="EMBL" id="EHY31807.1"/>
    </source>
</evidence>
<dbReference type="PANTHER" id="PTHR34857:SF2">
    <property type="entry name" value="SLL0384 PROTEIN"/>
    <property type="match status" value="1"/>
</dbReference>
<dbReference type="AlphaFoldDB" id="H3KDJ5"/>
<dbReference type="OrthoDB" id="5422272at2"/>
<keyword evidence="6 7" id="KW-0472">Membrane</keyword>
<evidence type="ECO:0000256" key="6">
    <source>
        <dbReference type="ARBA" id="ARBA00023136"/>
    </source>
</evidence>
<organism evidence="8 9">
    <name type="scientific">Sutterella parvirubra YIT 11816</name>
    <dbReference type="NCBI Taxonomy" id="762967"/>
    <lineage>
        <taxon>Bacteria</taxon>
        <taxon>Pseudomonadati</taxon>
        <taxon>Pseudomonadota</taxon>
        <taxon>Betaproteobacteria</taxon>
        <taxon>Burkholderiales</taxon>
        <taxon>Sutterellaceae</taxon>
        <taxon>Sutterella</taxon>
    </lineage>
</organism>
<dbReference type="InterPro" id="IPR003339">
    <property type="entry name" value="ABC/ECF_trnsptr_transmembrane"/>
</dbReference>
<dbReference type="EMBL" id="AFBQ01000111">
    <property type="protein sequence ID" value="EHY31807.1"/>
    <property type="molecule type" value="Genomic_DNA"/>
</dbReference>
<dbReference type="Pfam" id="PF02361">
    <property type="entry name" value="CbiQ"/>
    <property type="match status" value="1"/>
</dbReference>
<dbReference type="HOGENOM" id="CLU_076847_2_0_4"/>
<sequence length="262" mass="27988">MPASSSASHKSERTGTPHRVFPERVDAATKCVLVAVTAVLAGILKGPVPLIVLWALTLAWAATLRRPALLVKVHAVVLVLFAVACGFAMGITVGGDAVVSPAALGAPFLRGLAMLNVVLVLALSSKVEDLMAVLENLRLPFVVYLPAAVMIRFIPTFMDDVRMVRAALRMKGIDARFWLAHPLEGARMALMPVLFRALRSSENLGLAAEMKGVTGRLTPKPRPPVSGETRTTRRAAFLATVVTVVVWLTLGDWMAPEVAMPG</sequence>
<evidence type="ECO:0000256" key="7">
    <source>
        <dbReference type="SAM" id="Phobius"/>
    </source>
</evidence>
<evidence type="ECO:0000256" key="3">
    <source>
        <dbReference type="ARBA" id="ARBA00022475"/>
    </source>
</evidence>
<keyword evidence="4 7" id="KW-0812">Transmembrane</keyword>
<evidence type="ECO:0000256" key="1">
    <source>
        <dbReference type="ARBA" id="ARBA00004141"/>
    </source>
</evidence>
<keyword evidence="5 7" id="KW-1133">Transmembrane helix</keyword>
<dbReference type="CDD" id="cd16914">
    <property type="entry name" value="EcfT"/>
    <property type="match status" value="1"/>
</dbReference>
<keyword evidence="9" id="KW-1185">Reference proteome</keyword>
<protein>
    <submittedName>
        <fullName evidence="8">Cobalt transport protein</fullName>
    </submittedName>
</protein>
<feature type="transmembrane region" description="Helical" evidence="7">
    <location>
        <begin position="73"/>
        <end position="95"/>
    </location>
</feature>
<dbReference type="PANTHER" id="PTHR34857">
    <property type="entry name" value="SLL0384 PROTEIN"/>
    <property type="match status" value="1"/>
</dbReference>
<evidence type="ECO:0000256" key="2">
    <source>
        <dbReference type="ARBA" id="ARBA00008564"/>
    </source>
</evidence>
<dbReference type="Proteomes" id="UP000004956">
    <property type="component" value="Unassembled WGS sequence"/>
</dbReference>
<dbReference type="RefSeq" id="WP_008541496.1">
    <property type="nucleotide sequence ID" value="NZ_JH604921.1"/>
</dbReference>
<evidence type="ECO:0000256" key="5">
    <source>
        <dbReference type="ARBA" id="ARBA00022989"/>
    </source>
</evidence>
<dbReference type="PATRIC" id="fig|762967.3.peg.639"/>
<dbReference type="GO" id="GO:0005886">
    <property type="term" value="C:plasma membrane"/>
    <property type="evidence" value="ECO:0007669"/>
    <property type="project" value="UniProtKB-ARBA"/>
</dbReference>
<proteinExistence type="inferred from homology"/>
<comment type="caution">
    <text evidence="8">The sequence shown here is derived from an EMBL/GenBank/DDBJ whole genome shotgun (WGS) entry which is preliminary data.</text>
</comment>
<dbReference type="InterPro" id="IPR051611">
    <property type="entry name" value="ECF_transporter_component"/>
</dbReference>
<evidence type="ECO:0000256" key="4">
    <source>
        <dbReference type="ARBA" id="ARBA00022692"/>
    </source>
</evidence>
<feature type="transmembrane region" description="Helical" evidence="7">
    <location>
        <begin position="32"/>
        <end position="61"/>
    </location>
</feature>
<keyword evidence="3" id="KW-1003">Cell membrane</keyword>
<comment type="subcellular location">
    <subcellularLocation>
        <location evidence="1">Membrane</location>
        <topology evidence="1">Multi-pass membrane protein</topology>
    </subcellularLocation>
</comment>
<name>H3KDJ5_9BURK</name>
<feature type="transmembrane region" description="Helical" evidence="7">
    <location>
        <begin position="235"/>
        <end position="255"/>
    </location>
</feature>
<dbReference type="STRING" id="762967.HMPREF9440_00804"/>
<gene>
    <name evidence="8" type="ORF">HMPREF9440_00804</name>
</gene>
<accession>H3KDJ5</accession>
<comment type="similarity">
    <text evidence="2">Belongs to the CbiQ family.</text>
</comment>